<name>A0ABR4QRE7_9CEST</name>
<organism evidence="1 3">
    <name type="scientific">Taenia crassiceps</name>
    <dbReference type="NCBI Taxonomy" id="6207"/>
    <lineage>
        <taxon>Eukaryota</taxon>
        <taxon>Metazoa</taxon>
        <taxon>Spiralia</taxon>
        <taxon>Lophotrochozoa</taxon>
        <taxon>Platyhelminthes</taxon>
        <taxon>Cestoda</taxon>
        <taxon>Eucestoda</taxon>
        <taxon>Cyclophyllidea</taxon>
        <taxon>Taeniidae</taxon>
        <taxon>Taenia</taxon>
    </lineage>
</organism>
<comment type="caution">
    <text evidence="1">The sequence shown here is derived from an EMBL/GenBank/DDBJ whole genome shotgun (WGS) entry which is preliminary data.</text>
</comment>
<dbReference type="EMBL" id="JAKROA010000001">
    <property type="protein sequence ID" value="KAL5112229.1"/>
    <property type="molecule type" value="Genomic_DNA"/>
</dbReference>
<evidence type="ECO:0000313" key="2">
    <source>
        <dbReference type="EMBL" id="KAL5112982.1"/>
    </source>
</evidence>
<accession>A0ABR4QRE7</accession>
<protein>
    <submittedName>
        <fullName evidence="1">Uncharacterized protein</fullName>
    </submittedName>
</protein>
<dbReference type="EMBL" id="JAKROA010000001">
    <property type="protein sequence ID" value="KAL5112982.1"/>
    <property type="molecule type" value="Genomic_DNA"/>
</dbReference>
<keyword evidence="3" id="KW-1185">Reference proteome</keyword>
<evidence type="ECO:0000313" key="1">
    <source>
        <dbReference type="EMBL" id="KAL5112229.1"/>
    </source>
</evidence>
<reference evidence="1" key="2">
    <citation type="submission" date="2024-12" db="EMBL/GenBank/DDBJ databases">
        <authorList>
            <person name="Estrada K."/>
            <person name="Bobes R.J."/>
            <person name="Sanchez-Flores A."/>
            <person name="Laclette J.P."/>
        </authorList>
    </citation>
    <scope>NUCLEOTIDE SEQUENCE</scope>
    <source>
        <strain evidence="1">WFUcys</strain>
        <tissue evidence="1">Peritoneal cavity of infected mice</tissue>
    </source>
</reference>
<reference evidence="1 3" key="1">
    <citation type="journal article" date="2022" name="Front. Cell. Infect. Microbiol.">
        <title>The Genomes of Two Strains of Taenia crassiceps the Animal Model for the Study of Human Cysticercosis.</title>
        <authorList>
            <person name="Bobes R.J."/>
            <person name="Estrada K."/>
            <person name="Rios-Valencia D.G."/>
            <person name="Calderon-Gallegos A."/>
            <person name="de la Torre P."/>
            <person name="Carrero J.C."/>
            <person name="Sanchez-Flores A."/>
            <person name="Laclette J.P."/>
        </authorList>
    </citation>
    <scope>NUCLEOTIDE SEQUENCE [LARGE SCALE GENOMIC DNA]</scope>
    <source>
        <strain evidence="1">WFUcys</strain>
    </source>
</reference>
<proteinExistence type="predicted"/>
<gene>
    <name evidence="1" type="ORF">TcWFU_005887</name>
    <name evidence="2" type="ORF">TcWFU_009694</name>
</gene>
<sequence length="102" mass="10989">MLLCHTHESTCPRVHPTSARLPCRRTEPVNGSLPHLVLGGGGGGGAQRKSDLSASLYQPALPDVKCSRVSVAHAMQAERERRLQHTTASMCPNRIVRGQVVV</sequence>
<evidence type="ECO:0000313" key="3">
    <source>
        <dbReference type="Proteomes" id="UP001651158"/>
    </source>
</evidence>
<dbReference type="Proteomes" id="UP001651158">
    <property type="component" value="Unassembled WGS sequence"/>
</dbReference>